<comment type="subcellular location">
    <subcellularLocation>
        <location evidence="13">Cell membrane</location>
        <topology evidence="13">Multi-pass membrane protein</topology>
    </subcellularLocation>
    <subcellularLocation>
        <location evidence="2">Cell membrane</location>
        <topology evidence="2">Peripheral membrane protein</topology>
    </subcellularLocation>
    <subcellularLocation>
        <location evidence="1">Membrane</location>
        <topology evidence="1">Multi-pass membrane protein</topology>
    </subcellularLocation>
</comment>
<comment type="similarity">
    <text evidence="3">Belongs to the ABC transporter superfamily.</text>
</comment>
<dbReference type="Pfam" id="PF00005">
    <property type="entry name" value="ABC_tran"/>
    <property type="match status" value="1"/>
</dbReference>
<dbReference type="GO" id="GO:0005886">
    <property type="term" value="C:plasma membrane"/>
    <property type="evidence" value="ECO:0007669"/>
    <property type="project" value="UniProtKB-SubCell"/>
</dbReference>
<keyword evidence="9 18" id="KW-0067">ATP-binding</keyword>
<dbReference type="Pfam" id="PF08352">
    <property type="entry name" value="oligo_HPY"/>
    <property type="match status" value="1"/>
</dbReference>
<dbReference type="AlphaFoldDB" id="A0A2K9AVI7"/>
<dbReference type="RefSeq" id="WP_016462099.1">
    <property type="nucleotide sequence ID" value="NZ_BAABSL010000002.1"/>
</dbReference>
<evidence type="ECO:0000256" key="8">
    <source>
        <dbReference type="ARBA" id="ARBA00022741"/>
    </source>
</evidence>
<comment type="similarity">
    <text evidence="13">Belongs to the binding-protein-dependent transport system permease family.</text>
</comment>
<dbReference type="FunFam" id="3.40.50.300:FF:000016">
    <property type="entry name" value="Oligopeptide ABC transporter ATP-binding component"/>
    <property type="match status" value="1"/>
</dbReference>
<keyword evidence="7 13" id="KW-0812">Transmembrane</keyword>
<feature type="region of interest" description="Disordered" evidence="14">
    <location>
        <begin position="608"/>
        <end position="635"/>
    </location>
</feature>
<keyword evidence="6" id="KW-0997">Cell inner membrane</keyword>
<proteinExistence type="inferred from homology"/>
<dbReference type="InterPro" id="IPR017871">
    <property type="entry name" value="ABC_transporter-like_CS"/>
</dbReference>
<dbReference type="InterPro" id="IPR035906">
    <property type="entry name" value="MetI-like_sf"/>
</dbReference>
<dbReference type="Gene3D" id="1.10.3720.10">
    <property type="entry name" value="MetI-like"/>
    <property type="match status" value="1"/>
</dbReference>
<feature type="transmembrane region" description="Helical" evidence="13">
    <location>
        <begin position="136"/>
        <end position="161"/>
    </location>
</feature>
<dbReference type="PANTHER" id="PTHR43297">
    <property type="entry name" value="OLIGOPEPTIDE TRANSPORT ATP-BINDING PROTEIN APPD"/>
    <property type="match status" value="1"/>
</dbReference>
<dbReference type="Gene3D" id="3.40.50.300">
    <property type="entry name" value="P-loop containing nucleotide triphosphate hydrolases"/>
    <property type="match status" value="1"/>
</dbReference>
<feature type="transmembrane region" description="Helical" evidence="13">
    <location>
        <begin position="253"/>
        <end position="276"/>
    </location>
</feature>
<evidence type="ECO:0000313" key="20">
    <source>
        <dbReference type="Proteomes" id="UP000232491"/>
    </source>
</evidence>
<evidence type="ECO:0000313" key="19">
    <source>
        <dbReference type="EMBL" id="VWQ18492.1"/>
    </source>
</evidence>
<dbReference type="PANTHER" id="PTHR43297:SF14">
    <property type="entry name" value="ATPASE AAA-TYPE CORE DOMAIN-CONTAINING PROTEIN"/>
    <property type="match status" value="1"/>
</dbReference>
<evidence type="ECO:0000313" key="18">
    <source>
        <dbReference type="EMBL" id="AUE02211.1"/>
    </source>
</evidence>
<evidence type="ECO:0000259" key="16">
    <source>
        <dbReference type="PROSITE" id="PS50928"/>
    </source>
</evidence>
<organism evidence="18 20">
    <name type="scientific">Bifidobacterium breve</name>
    <dbReference type="NCBI Taxonomy" id="1685"/>
    <lineage>
        <taxon>Bacteria</taxon>
        <taxon>Bacillati</taxon>
        <taxon>Actinomycetota</taxon>
        <taxon>Actinomycetes</taxon>
        <taxon>Bifidobacteriales</taxon>
        <taxon>Bifidobacteriaceae</taxon>
        <taxon>Bifidobacterium</taxon>
    </lineage>
</organism>
<evidence type="ECO:0000256" key="6">
    <source>
        <dbReference type="ARBA" id="ARBA00022519"/>
    </source>
</evidence>
<keyword evidence="4 13" id="KW-0813">Transport</keyword>
<evidence type="ECO:0000256" key="1">
    <source>
        <dbReference type="ARBA" id="ARBA00004141"/>
    </source>
</evidence>
<dbReference type="EMBL" id="CABWKB010000012">
    <property type="protein sequence ID" value="VWQ18492.1"/>
    <property type="molecule type" value="Genomic_DNA"/>
</dbReference>
<dbReference type="EMBL" id="CP021392">
    <property type="protein sequence ID" value="AUD80261.1"/>
    <property type="molecule type" value="Genomic_DNA"/>
</dbReference>
<evidence type="ECO:0000256" key="4">
    <source>
        <dbReference type="ARBA" id="ARBA00022448"/>
    </source>
</evidence>
<dbReference type="CDD" id="cd06261">
    <property type="entry name" value="TM_PBP2"/>
    <property type="match status" value="1"/>
</dbReference>
<evidence type="ECO:0000256" key="12">
    <source>
        <dbReference type="ARBA" id="ARBA00023136"/>
    </source>
</evidence>
<evidence type="ECO:0000259" key="15">
    <source>
        <dbReference type="PROSITE" id="PS50893"/>
    </source>
</evidence>
<keyword evidence="12 13" id="KW-0472">Membrane</keyword>
<dbReference type="PROSITE" id="PS50928">
    <property type="entry name" value="ABC_TM1"/>
    <property type="match status" value="1"/>
</dbReference>
<evidence type="ECO:0000313" key="17">
    <source>
        <dbReference type="EMBL" id="AUD80261.1"/>
    </source>
</evidence>
<dbReference type="SUPFAM" id="SSF52540">
    <property type="entry name" value="P-loop containing nucleoside triphosphate hydrolases"/>
    <property type="match status" value="1"/>
</dbReference>
<dbReference type="EMBL" id="CP021558">
    <property type="protein sequence ID" value="AUE02211.1"/>
    <property type="molecule type" value="Genomic_DNA"/>
</dbReference>
<dbReference type="GO" id="GO:0055085">
    <property type="term" value="P:transmembrane transport"/>
    <property type="evidence" value="ECO:0007669"/>
    <property type="project" value="InterPro"/>
</dbReference>
<feature type="domain" description="ABC transporter" evidence="15">
    <location>
        <begin position="351"/>
        <end position="591"/>
    </location>
</feature>
<dbReference type="GO" id="GO:0005524">
    <property type="term" value="F:ATP binding"/>
    <property type="evidence" value="ECO:0007669"/>
    <property type="project" value="UniProtKB-KW"/>
</dbReference>
<evidence type="ECO:0000256" key="14">
    <source>
        <dbReference type="SAM" id="MobiDB-lite"/>
    </source>
</evidence>
<dbReference type="Proteomes" id="UP000232491">
    <property type="component" value="Chromosome"/>
</dbReference>
<evidence type="ECO:0000256" key="3">
    <source>
        <dbReference type="ARBA" id="ARBA00005417"/>
    </source>
</evidence>
<dbReference type="CDD" id="cd03257">
    <property type="entry name" value="ABC_NikE_OppD_transporters"/>
    <property type="match status" value="1"/>
</dbReference>
<protein>
    <submittedName>
        <fullName evidence="18">Fusion between oligopeptide transport permease oppC and ATP-binding protein oppD</fullName>
    </submittedName>
    <submittedName>
        <fullName evidence="19">Oligopeptide transport ATP-binding protein OppD</fullName>
    </submittedName>
</protein>
<dbReference type="Proteomes" id="UP000232609">
    <property type="component" value="Chromosome"/>
</dbReference>
<dbReference type="NCBIfam" id="TIGR01727">
    <property type="entry name" value="oligo_HPY"/>
    <property type="match status" value="1"/>
</dbReference>
<dbReference type="SMART" id="SM00382">
    <property type="entry name" value="AAA"/>
    <property type="match status" value="1"/>
</dbReference>
<keyword evidence="8" id="KW-0547">Nucleotide-binding</keyword>
<dbReference type="InterPro" id="IPR003593">
    <property type="entry name" value="AAA+_ATPase"/>
</dbReference>
<dbReference type="InterPro" id="IPR000515">
    <property type="entry name" value="MetI-like"/>
</dbReference>
<sequence>MLFGKPKVVDAVSRPGVKFNRFSKMTIGSRLALLFIALLVVVAVAAPVISPEDPLAITVSYQSPTAEHLFGTDNVGRDVMTRVFYGARYSLVIGLLSILFALVLGALIGAIAAVARTWISEIIMRVIDVFMSVPGIALAAVFVSILGQSMFGIIAAIGILYVPQIARIVRANIISEYGKDYVRAVIVSGARAPWILYKHVMRNIAAPVMVFTTLCVADAIVFEASLSFINLGIPEPTPTWGNILSSAKEGVIFGYWWQALFPGLMIMITVLCLNILSEGITDAMVAAPTAPIKETDEDKEAKREEDRLLVDPVAAYAAQRESLEESLAKLREAEMKRTDRFEPKSTEPPVIEVKDLCIKFPRHGDVNVVDHVSFSVRPGETMGLVGESGCGKSITSLAIMGLLDPKAEISGEILFDGKNLVGMDPKEHNALRGHEIAMIYQDALSSLNPSMLIKAQMKQLTSRGGTRSAEELLKLVGLDPERTLESYPHELSGGQRQRVLIAMALTRDPKLVVADEPTTALDVTVQKQVIDLLNELREKLGFAMIFVSHDLALVAKVAHSITVMYAGQVVEQGSTKEILTDPRHEYTRGLLGAVTSIEAGAGRLHQVPGTVPSPADFPKGDRFAPRSSHPTVGLNTRPIFKQVPGTYHFYAALPDDADVTPAADAPTAISKEGGAR</sequence>
<evidence type="ECO:0000256" key="7">
    <source>
        <dbReference type="ARBA" id="ARBA00022692"/>
    </source>
</evidence>
<keyword evidence="11 13" id="KW-1133">Transmembrane helix</keyword>
<reference evidence="20 21" key="1">
    <citation type="submission" date="2017-05" db="EMBL/GenBank/DDBJ databases">
        <title>Comparative genomics and methylome analysis of the gut commensal Bifidobacterium breve.</title>
        <authorList>
            <person name="Bottacini F."/>
            <person name="Morrissey R."/>
            <person name="Roberts R.J."/>
            <person name="James K."/>
            <person name="van Breen J."/>
            <person name="Egan M."/>
            <person name="Lambert J."/>
            <person name="van Limpt K."/>
            <person name="Stanton C."/>
            <person name="Knol J."/>
            <person name="O' Connell Motherway M."/>
            <person name="van Sinderen D."/>
        </authorList>
    </citation>
    <scope>NUCLEOTIDE SEQUENCE [LARGE SCALE GENOMIC DNA]</scope>
    <source>
        <strain evidence="18 20">215W447a</strain>
        <strain evidence="17 21">NRBB51</strain>
    </source>
</reference>
<keyword evidence="5" id="KW-1003">Cell membrane</keyword>
<evidence type="ECO:0000256" key="5">
    <source>
        <dbReference type="ARBA" id="ARBA00022475"/>
    </source>
</evidence>
<dbReference type="Pfam" id="PF00528">
    <property type="entry name" value="BPD_transp_1"/>
    <property type="match status" value="1"/>
</dbReference>
<dbReference type="InterPro" id="IPR013563">
    <property type="entry name" value="Oligopep_ABC_C"/>
</dbReference>
<evidence type="ECO:0000256" key="9">
    <source>
        <dbReference type="ARBA" id="ARBA00022840"/>
    </source>
</evidence>
<evidence type="ECO:0000313" key="22">
    <source>
        <dbReference type="Proteomes" id="UP000494173"/>
    </source>
</evidence>
<feature type="transmembrane region" description="Helical" evidence="13">
    <location>
        <begin position="209"/>
        <end position="233"/>
    </location>
</feature>
<feature type="transmembrane region" description="Helical" evidence="13">
    <location>
        <begin position="89"/>
        <end position="115"/>
    </location>
</feature>
<dbReference type="GO" id="GO:0016887">
    <property type="term" value="F:ATP hydrolysis activity"/>
    <property type="evidence" value="ECO:0007669"/>
    <property type="project" value="InterPro"/>
</dbReference>
<dbReference type="GO" id="GO:0015833">
    <property type="term" value="P:peptide transport"/>
    <property type="evidence" value="ECO:0007669"/>
    <property type="project" value="InterPro"/>
</dbReference>
<evidence type="ECO:0000256" key="13">
    <source>
        <dbReference type="RuleBase" id="RU363032"/>
    </source>
</evidence>
<accession>A0A2K9AVI7</accession>
<evidence type="ECO:0000256" key="2">
    <source>
        <dbReference type="ARBA" id="ARBA00004202"/>
    </source>
</evidence>
<keyword evidence="10" id="KW-1278">Translocase</keyword>
<dbReference type="SUPFAM" id="SSF161098">
    <property type="entry name" value="MetI-like"/>
    <property type="match status" value="1"/>
</dbReference>
<feature type="domain" description="ABC transmembrane type-1" evidence="16">
    <location>
        <begin position="87"/>
        <end position="277"/>
    </location>
</feature>
<evidence type="ECO:0000256" key="11">
    <source>
        <dbReference type="ARBA" id="ARBA00022989"/>
    </source>
</evidence>
<reference evidence="19 22" key="2">
    <citation type="submission" date="2019-10" db="EMBL/GenBank/DDBJ databases">
        <authorList>
            <consortium name="Melissa Lawson"/>
            <person name="O'neill I."/>
        </authorList>
    </citation>
    <scope>NUCLEOTIDE SEQUENCE [LARGE SCALE GENOMIC DNA]</scope>
    <source>
        <strain evidence="19">LH_24</strain>
    </source>
</reference>
<dbReference type="PROSITE" id="PS00211">
    <property type="entry name" value="ABC_TRANSPORTER_1"/>
    <property type="match status" value="1"/>
</dbReference>
<name>A0A2K9AVI7_BIFBR</name>
<dbReference type="PROSITE" id="PS50893">
    <property type="entry name" value="ABC_TRANSPORTER_2"/>
    <property type="match status" value="1"/>
</dbReference>
<dbReference type="InterPro" id="IPR027417">
    <property type="entry name" value="P-loop_NTPase"/>
</dbReference>
<dbReference type="InterPro" id="IPR003439">
    <property type="entry name" value="ABC_transporter-like_ATP-bd"/>
</dbReference>
<dbReference type="InterPro" id="IPR050388">
    <property type="entry name" value="ABC_Ni/Peptide_Import"/>
</dbReference>
<dbReference type="Proteomes" id="UP000494173">
    <property type="component" value="Unassembled WGS sequence"/>
</dbReference>
<evidence type="ECO:0000256" key="10">
    <source>
        <dbReference type="ARBA" id="ARBA00022967"/>
    </source>
</evidence>
<gene>
    <name evidence="19" type="primary">oppD</name>
    <name evidence="18" type="ORF">BB215W447A_0172</name>
    <name evidence="19" type="ORF">BIFLH24_00901</name>
    <name evidence="17" type="ORF">NRBB51_0147</name>
</gene>
<evidence type="ECO:0000313" key="21">
    <source>
        <dbReference type="Proteomes" id="UP000232609"/>
    </source>
</evidence>